<proteinExistence type="predicted"/>
<dbReference type="OrthoDB" id="5589325at2759"/>
<dbReference type="Proteomes" id="UP000266272">
    <property type="component" value="Unassembled WGS sequence"/>
</dbReference>
<accession>A0A395N771</accession>
<feature type="non-terminal residue" evidence="1">
    <location>
        <position position="58"/>
    </location>
</feature>
<evidence type="ECO:0000313" key="2">
    <source>
        <dbReference type="Proteomes" id="UP000266272"/>
    </source>
</evidence>
<protein>
    <submittedName>
        <fullName evidence="1">Fem1 protein</fullName>
    </submittedName>
</protein>
<gene>
    <name evidence="1" type="ORF">TARUN_10531</name>
</gene>
<sequence length="58" mass="6060">MKYSVAAVTAFVAAALAKPQFLNSAFQVQEGKPFTLKYSGCDSGCTIVLQTGASSNLK</sequence>
<organism evidence="1 2">
    <name type="scientific">Trichoderma arundinaceum</name>
    <dbReference type="NCBI Taxonomy" id="490622"/>
    <lineage>
        <taxon>Eukaryota</taxon>
        <taxon>Fungi</taxon>
        <taxon>Dikarya</taxon>
        <taxon>Ascomycota</taxon>
        <taxon>Pezizomycotina</taxon>
        <taxon>Sordariomycetes</taxon>
        <taxon>Hypocreomycetidae</taxon>
        <taxon>Hypocreales</taxon>
        <taxon>Hypocreaceae</taxon>
        <taxon>Trichoderma</taxon>
    </lineage>
</organism>
<comment type="caution">
    <text evidence="1">The sequence shown here is derived from an EMBL/GenBank/DDBJ whole genome shotgun (WGS) entry which is preliminary data.</text>
</comment>
<reference evidence="1 2" key="1">
    <citation type="journal article" date="2018" name="PLoS Pathog.">
        <title>Evolution of structural diversity of trichothecenes, a family of toxins produced by plant pathogenic and entomopathogenic fungi.</title>
        <authorList>
            <person name="Proctor R.H."/>
            <person name="McCormick S.P."/>
            <person name="Kim H.S."/>
            <person name="Cardoza R.E."/>
            <person name="Stanley A.M."/>
            <person name="Lindo L."/>
            <person name="Kelly A."/>
            <person name="Brown D.W."/>
            <person name="Lee T."/>
            <person name="Vaughan M.M."/>
            <person name="Alexander N.J."/>
            <person name="Busman M."/>
            <person name="Gutierrez S."/>
        </authorList>
    </citation>
    <scope>NUCLEOTIDE SEQUENCE [LARGE SCALE GENOMIC DNA]</scope>
    <source>
        <strain evidence="1 2">IBT 40837</strain>
    </source>
</reference>
<evidence type="ECO:0000313" key="1">
    <source>
        <dbReference type="EMBL" id="RFU71731.1"/>
    </source>
</evidence>
<keyword evidence="2" id="KW-1185">Reference proteome</keyword>
<dbReference type="STRING" id="490622.A0A395N771"/>
<dbReference type="EMBL" id="PXOA01001353">
    <property type="protein sequence ID" value="RFU71731.1"/>
    <property type="molecule type" value="Genomic_DNA"/>
</dbReference>
<dbReference type="AlphaFoldDB" id="A0A395N771"/>
<name>A0A395N771_TRIAR</name>